<gene>
    <name evidence="2" type="ORF">EVAR_673_1</name>
</gene>
<organism evidence="2 3">
    <name type="scientific">Eumeta variegata</name>
    <name type="common">Bagworm moth</name>
    <name type="synonym">Eumeta japonica</name>
    <dbReference type="NCBI Taxonomy" id="151549"/>
    <lineage>
        <taxon>Eukaryota</taxon>
        <taxon>Metazoa</taxon>
        <taxon>Ecdysozoa</taxon>
        <taxon>Arthropoda</taxon>
        <taxon>Hexapoda</taxon>
        <taxon>Insecta</taxon>
        <taxon>Pterygota</taxon>
        <taxon>Neoptera</taxon>
        <taxon>Endopterygota</taxon>
        <taxon>Lepidoptera</taxon>
        <taxon>Glossata</taxon>
        <taxon>Ditrysia</taxon>
        <taxon>Tineoidea</taxon>
        <taxon>Psychidae</taxon>
        <taxon>Oiketicinae</taxon>
        <taxon>Eumeta</taxon>
    </lineage>
</organism>
<proteinExistence type="predicted"/>
<feature type="compositionally biased region" description="Basic and acidic residues" evidence="1">
    <location>
        <begin position="63"/>
        <end position="75"/>
    </location>
</feature>
<feature type="region of interest" description="Disordered" evidence="1">
    <location>
        <begin position="33"/>
        <end position="95"/>
    </location>
</feature>
<sequence>MRVGAFADRALTLHYLGRPFVLVVAVRSSRPIIPVTAPSRRRGPSNYNSAVRGPATRQKTKRRREEQFNEDKVERSQPSAGGGAGGARADSAEHRFMNVDTRKWGSVKKIPRANSNIISFRFP</sequence>
<comment type="caution">
    <text evidence="2">The sequence shown here is derived from an EMBL/GenBank/DDBJ whole genome shotgun (WGS) entry which is preliminary data.</text>
</comment>
<dbReference type="EMBL" id="BGZK01000003">
    <property type="protein sequence ID" value="GBO99491.1"/>
    <property type="molecule type" value="Genomic_DNA"/>
</dbReference>
<name>A0A4C1SBL8_EUMVA</name>
<protein>
    <submittedName>
        <fullName evidence="2">Uncharacterized protein</fullName>
    </submittedName>
</protein>
<reference evidence="2 3" key="1">
    <citation type="journal article" date="2019" name="Commun. Biol.">
        <title>The bagworm genome reveals a unique fibroin gene that provides high tensile strength.</title>
        <authorList>
            <person name="Kono N."/>
            <person name="Nakamura H."/>
            <person name="Ohtoshi R."/>
            <person name="Tomita M."/>
            <person name="Numata K."/>
            <person name="Arakawa K."/>
        </authorList>
    </citation>
    <scope>NUCLEOTIDE SEQUENCE [LARGE SCALE GENOMIC DNA]</scope>
</reference>
<dbReference type="Proteomes" id="UP000299102">
    <property type="component" value="Unassembled WGS sequence"/>
</dbReference>
<evidence type="ECO:0000313" key="2">
    <source>
        <dbReference type="EMBL" id="GBO99491.1"/>
    </source>
</evidence>
<evidence type="ECO:0000256" key="1">
    <source>
        <dbReference type="SAM" id="MobiDB-lite"/>
    </source>
</evidence>
<keyword evidence="3" id="KW-1185">Reference proteome</keyword>
<evidence type="ECO:0000313" key="3">
    <source>
        <dbReference type="Proteomes" id="UP000299102"/>
    </source>
</evidence>
<accession>A0A4C1SBL8</accession>
<dbReference type="AlphaFoldDB" id="A0A4C1SBL8"/>